<comment type="similarity">
    <text evidence="1">Belongs to the SCO1/2 family.</text>
</comment>
<dbReference type="PROSITE" id="PS51352">
    <property type="entry name" value="THIOREDOXIN_2"/>
    <property type="match status" value="1"/>
</dbReference>
<feature type="signal peptide" evidence="3">
    <location>
        <begin position="1"/>
        <end position="25"/>
    </location>
</feature>
<keyword evidence="3" id="KW-0732">Signal</keyword>
<evidence type="ECO:0000313" key="6">
    <source>
        <dbReference type="Proteomes" id="UP000732399"/>
    </source>
</evidence>
<dbReference type="PROSITE" id="PS51257">
    <property type="entry name" value="PROKAR_LIPOPROTEIN"/>
    <property type="match status" value="1"/>
</dbReference>
<reference evidence="5 6" key="1">
    <citation type="submission" date="2020-03" db="EMBL/GenBank/DDBJ databases">
        <authorList>
            <person name="Wang L."/>
            <person name="He N."/>
            <person name="Li Y."/>
            <person name="Fang Y."/>
            <person name="Zhang F."/>
        </authorList>
    </citation>
    <scope>NUCLEOTIDE SEQUENCE [LARGE SCALE GENOMIC DNA]</scope>
    <source>
        <strain evidence="5 6">36D10-4-7</strain>
    </source>
</reference>
<comment type="caution">
    <text evidence="5">The sequence shown here is derived from an EMBL/GenBank/DDBJ whole genome shotgun (WGS) entry which is preliminary data.</text>
</comment>
<feature type="chain" id="PRO_5047504845" evidence="3">
    <location>
        <begin position="26"/>
        <end position="192"/>
    </location>
</feature>
<keyword evidence="6" id="KW-1185">Reference proteome</keyword>
<dbReference type="SUPFAM" id="SSF52833">
    <property type="entry name" value="Thioredoxin-like"/>
    <property type="match status" value="1"/>
</dbReference>
<feature type="domain" description="Thioredoxin" evidence="4">
    <location>
        <begin position="19"/>
        <end position="192"/>
    </location>
</feature>
<name>A0ABX1CHW1_9SPHN</name>
<proteinExistence type="inferred from homology"/>
<accession>A0ABX1CHW1</accession>
<dbReference type="InterPro" id="IPR003782">
    <property type="entry name" value="SCO1/SenC"/>
</dbReference>
<protein>
    <submittedName>
        <fullName evidence="5">SCO family protein</fullName>
    </submittedName>
</protein>
<dbReference type="RefSeq" id="WP_168133142.1">
    <property type="nucleotide sequence ID" value="NZ_JAAVJH010000002.1"/>
</dbReference>
<dbReference type="EMBL" id="JAAVJH010000002">
    <property type="protein sequence ID" value="NJR77594.1"/>
    <property type="molecule type" value="Genomic_DNA"/>
</dbReference>
<dbReference type="InterPro" id="IPR036249">
    <property type="entry name" value="Thioredoxin-like_sf"/>
</dbReference>
<organism evidence="5 6">
    <name type="scientific">Sphingomonas corticis</name>
    <dbReference type="NCBI Taxonomy" id="2722791"/>
    <lineage>
        <taxon>Bacteria</taxon>
        <taxon>Pseudomonadati</taxon>
        <taxon>Pseudomonadota</taxon>
        <taxon>Alphaproteobacteria</taxon>
        <taxon>Sphingomonadales</taxon>
        <taxon>Sphingomonadaceae</taxon>
        <taxon>Sphingomonas</taxon>
    </lineage>
</organism>
<gene>
    <name evidence="5" type="ORF">HBH26_03060</name>
</gene>
<dbReference type="PANTHER" id="PTHR12151:SF25">
    <property type="entry name" value="LINALOOL DEHYDRATASE_ISOMERASE DOMAIN-CONTAINING PROTEIN"/>
    <property type="match status" value="1"/>
</dbReference>
<dbReference type="Proteomes" id="UP000732399">
    <property type="component" value="Unassembled WGS sequence"/>
</dbReference>
<dbReference type="Pfam" id="PF02630">
    <property type="entry name" value="SCO1-SenC"/>
    <property type="match status" value="1"/>
</dbReference>
<evidence type="ECO:0000313" key="5">
    <source>
        <dbReference type="EMBL" id="NJR77594.1"/>
    </source>
</evidence>
<dbReference type="InterPro" id="IPR013766">
    <property type="entry name" value="Thioredoxin_domain"/>
</dbReference>
<evidence type="ECO:0000256" key="1">
    <source>
        <dbReference type="ARBA" id="ARBA00010996"/>
    </source>
</evidence>
<dbReference type="Gene3D" id="3.40.30.10">
    <property type="entry name" value="Glutaredoxin"/>
    <property type="match status" value="1"/>
</dbReference>
<dbReference type="CDD" id="cd02968">
    <property type="entry name" value="SCO"/>
    <property type="match status" value="1"/>
</dbReference>
<dbReference type="PANTHER" id="PTHR12151">
    <property type="entry name" value="ELECTRON TRANSPORT PROTIN SCO1/SENC FAMILY MEMBER"/>
    <property type="match status" value="1"/>
</dbReference>
<evidence type="ECO:0000256" key="3">
    <source>
        <dbReference type="SAM" id="SignalP"/>
    </source>
</evidence>
<sequence length="192" mass="20762">MNMRWIPVAAALLGAAACSSEPAEAPPLRGARIGGPIALTDQNGRAFTDRQLAGRYRIMYFGYTFCPDVCPTDVQTISLAMRLLEDRDPALAARITPVFVSVDPARDTPAVLKQFAANFHPRLVALTGSAADIARTAKEFGIYYARGQGTKQGYLVDHSRQIYLMDTDGKPLALLPEGAPGAMADEIVKWAH</sequence>
<evidence type="ECO:0000259" key="4">
    <source>
        <dbReference type="PROSITE" id="PS51352"/>
    </source>
</evidence>
<evidence type="ECO:0000256" key="2">
    <source>
        <dbReference type="ARBA" id="ARBA00023008"/>
    </source>
</evidence>
<keyword evidence="2" id="KW-0186">Copper</keyword>